<dbReference type="Proteomes" id="UP000030647">
    <property type="component" value="Unassembled WGS sequence"/>
</dbReference>
<evidence type="ECO:0000313" key="3">
    <source>
        <dbReference type="Proteomes" id="UP000030647"/>
    </source>
</evidence>
<gene>
    <name evidence="2" type="ORF">L248_2472</name>
</gene>
<organism evidence="2 3">
    <name type="scientific">Schleiferilactobacillus shenzhenensis LY-73</name>
    <dbReference type="NCBI Taxonomy" id="1231336"/>
    <lineage>
        <taxon>Bacteria</taxon>
        <taxon>Bacillati</taxon>
        <taxon>Bacillota</taxon>
        <taxon>Bacilli</taxon>
        <taxon>Lactobacillales</taxon>
        <taxon>Lactobacillaceae</taxon>
        <taxon>Schleiferilactobacillus</taxon>
    </lineage>
</organism>
<proteinExistence type="predicted"/>
<sequence length="249" mass="28415">MWSLEKRQQLAAFMRQWQAEMHQTWVNNRIGTAEYDNYPFKDYYNRQQVGLSLILPNPSIAWSDTGIGTADYQLVDAYGAISPTGNMQYLFTLRDGEPLVFYSAQNQGNQSDPRYIFMRTQNRALVMGFANIVQGRTPNADNPQSVAYLGKDYWTLDSAVAYLKRVYFPKSDDAGWAGYRWNLISNHANQIVVNLQFTSSGNAIYGLEYNFDGTTTVREYWGQSLANVDAATVFRDSDGYKIPGHDFSY</sequence>
<keyword evidence="3" id="KW-1185">Reference proteome</keyword>
<dbReference type="Pfam" id="PF15983">
    <property type="entry name" value="DUF4767"/>
    <property type="match status" value="1"/>
</dbReference>
<evidence type="ECO:0000313" key="2">
    <source>
        <dbReference type="EMBL" id="ERL63667.1"/>
    </source>
</evidence>
<dbReference type="InterPro" id="IPR031927">
    <property type="entry name" value="DUF4767"/>
</dbReference>
<accession>U4TQ64</accession>
<protein>
    <recommendedName>
        <fullName evidence="1">DUF4767 domain-containing protein</fullName>
    </recommendedName>
</protein>
<name>U4TQ64_9LACO</name>
<dbReference type="AlphaFoldDB" id="U4TQ64"/>
<dbReference type="EMBL" id="KI271623">
    <property type="protein sequence ID" value="ERL63667.1"/>
    <property type="molecule type" value="Genomic_DNA"/>
</dbReference>
<reference evidence="3" key="1">
    <citation type="journal article" date="2013" name="Genome Announc.">
        <title>Whole-Genome Sequencing of Lactobacillus shenzhenensis Strain LY-73T.</title>
        <authorList>
            <person name="Lin Z."/>
            <person name="Liu Z."/>
            <person name="Yang R."/>
            <person name="Zou Y."/>
            <person name="Wan D."/>
            <person name="Chen J."/>
            <person name="Guo M."/>
            <person name="Zhao J."/>
            <person name="Fang C."/>
            <person name="Yang R."/>
            <person name="Liu F."/>
        </authorList>
    </citation>
    <scope>NUCLEOTIDE SEQUENCE [LARGE SCALE GENOMIC DNA]</scope>
    <source>
        <strain evidence="3">LY-73</strain>
    </source>
</reference>
<dbReference type="HOGENOM" id="CLU_1114718_0_0_9"/>
<evidence type="ECO:0000259" key="1">
    <source>
        <dbReference type="Pfam" id="PF15983"/>
    </source>
</evidence>
<feature type="domain" description="DUF4767" evidence="1">
    <location>
        <begin position="1"/>
        <end position="133"/>
    </location>
</feature>